<gene>
    <name evidence="1" type="ORF">PAXRUDRAFT_29911</name>
</gene>
<evidence type="ECO:0000313" key="1">
    <source>
        <dbReference type="EMBL" id="KIL00269.1"/>
    </source>
</evidence>
<reference evidence="1 2" key="1">
    <citation type="submission" date="2014-04" db="EMBL/GenBank/DDBJ databases">
        <authorList>
            <consortium name="DOE Joint Genome Institute"/>
            <person name="Kuo A."/>
            <person name="Kohler A."/>
            <person name="Jargeat P."/>
            <person name="Nagy L.G."/>
            <person name="Floudas D."/>
            <person name="Copeland A."/>
            <person name="Barry K.W."/>
            <person name="Cichocki N."/>
            <person name="Veneault-Fourrey C."/>
            <person name="LaButti K."/>
            <person name="Lindquist E.A."/>
            <person name="Lipzen A."/>
            <person name="Lundell T."/>
            <person name="Morin E."/>
            <person name="Murat C."/>
            <person name="Sun H."/>
            <person name="Tunlid A."/>
            <person name="Henrissat B."/>
            <person name="Grigoriev I.V."/>
            <person name="Hibbett D.S."/>
            <person name="Martin F."/>
            <person name="Nordberg H.P."/>
            <person name="Cantor M.N."/>
            <person name="Hua S.X."/>
        </authorList>
    </citation>
    <scope>NUCLEOTIDE SEQUENCE [LARGE SCALE GENOMIC DNA]</scope>
    <source>
        <strain evidence="1 2">Ve08.2h10</strain>
    </source>
</reference>
<dbReference type="InParanoid" id="A0A0D0DXH1"/>
<dbReference type="HOGENOM" id="CLU_056788_9_3_1"/>
<protein>
    <submittedName>
        <fullName evidence="1">Uncharacterized protein</fullName>
    </submittedName>
</protein>
<dbReference type="AlphaFoldDB" id="A0A0D0DXH1"/>
<name>A0A0D0DXH1_9AGAM</name>
<dbReference type="STRING" id="930991.A0A0D0DXH1"/>
<evidence type="ECO:0000313" key="2">
    <source>
        <dbReference type="Proteomes" id="UP000054538"/>
    </source>
</evidence>
<proteinExistence type="predicted"/>
<dbReference type="OrthoDB" id="2994945at2759"/>
<dbReference type="Proteomes" id="UP000054538">
    <property type="component" value="Unassembled WGS sequence"/>
</dbReference>
<sequence length="201" mass="23218">MYWKISCDVKLAAMNLFECNLLSLEQILECVGFSGRTFWPLSFEDLNYILHLVNHHPDWFLDKFLSLLDNNRFIAVHYTTIHCELAHAGISLKKLKKIAKERDPIRRADFVRWMAQYGTDEIGFIDETSKDKRTTARRYGRAKNGMVAISVVEGSFTTEKFKAFLREEVVSLFKLHQICLSDPVAAPVCSIPWETQCSRHG</sequence>
<dbReference type="EMBL" id="KN824837">
    <property type="protein sequence ID" value="KIL00269.1"/>
    <property type="molecule type" value="Genomic_DNA"/>
</dbReference>
<organism evidence="1 2">
    <name type="scientific">Paxillus rubicundulus Ve08.2h10</name>
    <dbReference type="NCBI Taxonomy" id="930991"/>
    <lineage>
        <taxon>Eukaryota</taxon>
        <taxon>Fungi</taxon>
        <taxon>Dikarya</taxon>
        <taxon>Basidiomycota</taxon>
        <taxon>Agaricomycotina</taxon>
        <taxon>Agaricomycetes</taxon>
        <taxon>Agaricomycetidae</taxon>
        <taxon>Boletales</taxon>
        <taxon>Paxilineae</taxon>
        <taxon>Paxillaceae</taxon>
        <taxon>Paxillus</taxon>
    </lineage>
</organism>
<accession>A0A0D0DXH1</accession>
<reference evidence="2" key="2">
    <citation type="submission" date="2015-01" db="EMBL/GenBank/DDBJ databases">
        <title>Evolutionary Origins and Diversification of the Mycorrhizal Mutualists.</title>
        <authorList>
            <consortium name="DOE Joint Genome Institute"/>
            <consortium name="Mycorrhizal Genomics Consortium"/>
            <person name="Kohler A."/>
            <person name="Kuo A."/>
            <person name="Nagy L.G."/>
            <person name="Floudas D."/>
            <person name="Copeland A."/>
            <person name="Barry K.W."/>
            <person name="Cichocki N."/>
            <person name="Veneault-Fourrey C."/>
            <person name="LaButti K."/>
            <person name="Lindquist E.A."/>
            <person name="Lipzen A."/>
            <person name="Lundell T."/>
            <person name="Morin E."/>
            <person name="Murat C."/>
            <person name="Riley R."/>
            <person name="Ohm R."/>
            <person name="Sun H."/>
            <person name="Tunlid A."/>
            <person name="Henrissat B."/>
            <person name="Grigoriev I.V."/>
            <person name="Hibbett D.S."/>
            <person name="Martin F."/>
        </authorList>
    </citation>
    <scope>NUCLEOTIDE SEQUENCE [LARGE SCALE GENOMIC DNA]</scope>
    <source>
        <strain evidence="2">Ve08.2h10</strain>
    </source>
</reference>
<keyword evidence="2" id="KW-1185">Reference proteome</keyword>